<evidence type="ECO:0008006" key="13">
    <source>
        <dbReference type="Google" id="ProtNLM"/>
    </source>
</evidence>
<dbReference type="Gene3D" id="2.40.170.20">
    <property type="entry name" value="TonB-dependent receptor, beta-barrel domain"/>
    <property type="match status" value="1"/>
</dbReference>
<keyword evidence="3 7" id="KW-1134">Transmembrane beta strand</keyword>
<accession>A0A2D0NF91</accession>
<name>A0A2D0NF91_FLAN2</name>
<dbReference type="Pfam" id="PF13620">
    <property type="entry name" value="CarboxypepD_reg"/>
    <property type="match status" value="1"/>
</dbReference>
<dbReference type="SUPFAM" id="SSF56935">
    <property type="entry name" value="Porins"/>
    <property type="match status" value="1"/>
</dbReference>
<dbReference type="PROSITE" id="PS52016">
    <property type="entry name" value="TONB_DEPENDENT_REC_3"/>
    <property type="match status" value="1"/>
</dbReference>
<dbReference type="Proteomes" id="UP000223913">
    <property type="component" value="Unassembled WGS sequence"/>
</dbReference>
<dbReference type="InterPro" id="IPR012910">
    <property type="entry name" value="Plug_dom"/>
</dbReference>
<dbReference type="EMBL" id="PDUD01000011">
    <property type="protein sequence ID" value="PHN07050.1"/>
    <property type="molecule type" value="Genomic_DNA"/>
</dbReference>
<dbReference type="InterPro" id="IPR037066">
    <property type="entry name" value="Plug_dom_sf"/>
</dbReference>
<evidence type="ECO:0000256" key="5">
    <source>
        <dbReference type="ARBA" id="ARBA00023136"/>
    </source>
</evidence>
<evidence type="ECO:0000259" key="10">
    <source>
        <dbReference type="Pfam" id="PF14905"/>
    </source>
</evidence>
<feature type="domain" description="Outer membrane protein beta-barrel" evidence="10">
    <location>
        <begin position="393"/>
        <end position="793"/>
    </location>
</feature>
<keyword evidence="12" id="KW-1185">Reference proteome</keyword>
<evidence type="ECO:0000259" key="9">
    <source>
        <dbReference type="Pfam" id="PF07715"/>
    </source>
</evidence>
<dbReference type="OrthoDB" id="606851at2"/>
<dbReference type="SUPFAM" id="SSF49464">
    <property type="entry name" value="Carboxypeptidase regulatory domain-like"/>
    <property type="match status" value="1"/>
</dbReference>
<keyword evidence="2 7" id="KW-0813">Transport</keyword>
<dbReference type="Pfam" id="PF07715">
    <property type="entry name" value="Plug"/>
    <property type="match status" value="1"/>
</dbReference>
<evidence type="ECO:0000256" key="8">
    <source>
        <dbReference type="SAM" id="SignalP"/>
    </source>
</evidence>
<dbReference type="AlphaFoldDB" id="A0A2D0NF91"/>
<keyword evidence="5 7" id="KW-0472">Membrane</keyword>
<dbReference type="InterPro" id="IPR041700">
    <property type="entry name" value="OMP_b-brl_3"/>
</dbReference>
<keyword evidence="6 7" id="KW-0998">Cell outer membrane</keyword>
<feature type="domain" description="TonB-dependent receptor plug" evidence="9">
    <location>
        <begin position="150"/>
        <end position="237"/>
    </location>
</feature>
<reference evidence="11 12" key="1">
    <citation type="submission" date="2017-10" db="EMBL/GenBank/DDBJ databases">
        <title>The draft genome sequence of Lewinella nigricans NBRC 102662.</title>
        <authorList>
            <person name="Wang K."/>
        </authorList>
    </citation>
    <scope>NUCLEOTIDE SEQUENCE [LARGE SCALE GENOMIC DNA]</scope>
    <source>
        <strain evidence="11 12">NBRC 102662</strain>
    </source>
</reference>
<evidence type="ECO:0000256" key="3">
    <source>
        <dbReference type="ARBA" id="ARBA00022452"/>
    </source>
</evidence>
<comment type="caution">
    <text evidence="11">The sequence shown here is derived from an EMBL/GenBank/DDBJ whole genome shotgun (WGS) entry which is preliminary data.</text>
</comment>
<dbReference type="PANTHER" id="PTHR40980">
    <property type="entry name" value="PLUG DOMAIN-CONTAINING PROTEIN"/>
    <property type="match status" value="1"/>
</dbReference>
<dbReference type="GO" id="GO:0009279">
    <property type="term" value="C:cell outer membrane"/>
    <property type="evidence" value="ECO:0007669"/>
    <property type="project" value="UniProtKB-SubCell"/>
</dbReference>
<feature type="chain" id="PRO_5012858653" description="TonB-dependent receptor" evidence="8">
    <location>
        <begin position="21"/>
        <end position="823"/>
    </location>
</feature>
<dbReference type="Gene3D" id="2.60.40.1120">
    <property type="entry name" value="Carboxypeptidase-like, regulatory domain"/>
    <property type="match status" value="1"/>
</dbReference>
<evidence type="ECO:0000313" key="12">
    <source>
        <dbReference type="Proteomes" id="UP000223913"/>
    </source>
</evidence>
<keyword evidence="4 7" id="KW-0812">Transmembrane</keyword>
<evidence type="ECO:0000256" key="2">
    <source>
        <dbReference type="ARBA" id="ARBA00022448"/>
    </source>
</evidence>
<dbReference type="InterPro" id="IPR039426">
    <property type="entry name" value="TonB-dep_rcpt-like"/>
</dbReference>
<organism evidence="11 12">
    <name type="scientific">Flavilitoribacter nigricans (strain ATCC 23147 / DSM 23189 / NBRC 102662 / NCIMB 1420 / SS-2)</name>
    <name type="common">Lewinella nigricans</name>
    <dbReference type="NCBI Taxonomy" id="1122177"/>
    <lineage>
        <taxon>Bacteria</taxon>
        <taxon>Pseudomonadati</taxon>
        <taxon>Bacteroidota</taxon>
        <taxon>Saprospiria</taxon>
        <taxon>Saprospirales</taxon>
        <taxon>Lewinellaceae</taxon>
        <taxon>Flavilitoribacter</taxon>
    </lineage>
</organism>
<evidence type="ECO:0000256" key="7">
    <source>
        <dbReference type="PROSITE-ProRule" id="PRU01360"/>
    </source>
</evidence>
<proteinExistence type="inferred from homology"/>
<dbReference type="RefSeq" id="WP_099149386.1">
    <property type="nucleotide sequence ID" value="NZ_PDUD01000011.1"/>
</dbReference>
<dbReference type="InterPro" id="IPR036942">
    <property type="entry name" value="Beta-barrel_TonB_sf"/>
</dbReference>
<evidence type="ECO:0000256" key="1">
    <source>
        <dbReference type="ARBA" id="ARBA00004571"/>
    </source>
</evidence>
<gene>
    <name evidence="11" type="ORF">CRP01_07410</name>
</gene>
<sequence length="823" mass="91622">MQKSLLFILLMISLSLSLHAQRPPNAGGRSQGPTILGKITGTLIDTVSEAPVEFATIVLVDSKTEKEINGTLSESDGSFKLQDVKNGTYTLQVSFLGYETRSIREVTTTLEKPDLDLGNIFLLPSGIDLDEITVTGEAALVETKIDKLVYNAEKDIATSGGDASDVLRRVPLLTVDLEGNVSLRGSSNVQILINGRPSTLFSANIGDALKTINADQIKNVEVITTPSAKYDGEGSAGIINIITKKKSAQGITGSVRGNIGNRNSSGNLSLNIVKGRFGFNSNAGTRWSWPRVGTTYFYREDGTADALRILEQSGTNTSTFRMYNGQVGAFYDFNAYNSLTSSLRFNGFGRAGDGTITGSLTDPRLGINQMFTRDNYSDNLRSGFDWTTDFKRTYKQPEKEFTFAFQVSGTNSTTENTIVQNGDNPRNEINNNDGLNLEYTLQMDYVLPISSALKMETGAKAVLRDIDSDYTFERYDPDLNEYVSLNDLTNNFFYDQDVLAGYLQFNLKIGEKYGLLGGARYERTVINGEYRQDLPGFDNQYGNILPTLIVSRTLKNFSSIKLGYTQRIQRPSLFYINPYTQNSDPNNITVGNPKLAPEIVDQLELTYNTFVKGISINLSTYYRQTSDIIEQFLDISQDDQVSTTTFLNVGRNRSIGANFFSSVTLFKIWQLRGGLNVYTYNSEGVIDGERLSNEALLWSGNLNSNIALKKGFRIEMFGFFRSPRQTLQGFNPSFSLFSIGARKEFNKRFSLGVQITQPFSDMKAFPSELRGPNFYQQSEFTIPFRSFGLTVSYNFGKLNFNQQRRRGSAIDNDDLKGGEDNNF</sequence>
<comment type="subcellular location">
    <subcellularLocation>
        <location evidence="1 7">Cell outer membrane</location>
        <topology evidence="1 7">Multi-pass membrane protein</topology>
    </subcellularLocation>
</comment>
<comment type="similarity">
    <text evidence="7">Belongs to the TonB-dependent receptor family.</text>
</comment>
<feature type="signal peptide" evidence="8">
    <location>
        <begin position="1"/>
        <end position="20"/>
    </location>
</feature>
<dbReference type="Pfam" id="PF14905">
    <property type="entry name" value="OMP_b-brl_3"/>
    <property type="match status" value="1"/>
</dbReference>
<keyword evidence="8" id="KW-0732">Signal</keyword>
<protein>
    <recommendedName>
        <fullName evidence="13">TonB-dependent receptor</fullName>
    </recommendedName>
</protein>
<evidence type="ECO:0000256" key="4">
    <source>
        <dbReference type="ARBA" id="ARBA00022692"/>
    </source>
</evidence>
<evidence type="ECO:0000256" key="6">
    <source>
        <dbReference type="ARBA" id="ARBA00023237"/>
    </source>
</evidence>
<dbReference type="Gene3D" id="2.170.130.10">
    <property type="entry name" value="TonB-dependent receptor, plug domain"/>
    <property type="match status" value="1"/>
</dbReference>
<evidence type="ECO:0000313" key="11">
    <source>
        <dbReference type="EMBL" id="PHN07050.1"/>
    </source>
</evidence>
<dbReference type="InterPro" id="IPR008969">
    <property type="entry name" value="CarboxyPept-like_regulatory"/>
</dbReference>
<dbReference type="PANTHER" id="PTHR40980:SF4">
    <property type="entry name" value="TONB-DEPENDENT RECEPTOR-LIKE BETA-BARREL DOMAIN-CONTAINING PROTEIN"/>
    <property type="match status" value="1"/>
</dbReference>